<protein>
    <submittedName>
        <fullName evidence="2">Uncharacterized protein</fullName>
    </submittedName>
</protein>
<evidence type="ECO:0000313" key="3">
    <source>
        <dbReference type="Proteomes" id="UP000661077"/>
    </source>
</evidence>
<keyword evidence="1" id="KW-0812">Transmembrane</keyword>
<dbReference type="EMBL" id="JAEVLS010000002">
    <property type="protein sequence ID" value="MBM0105607.1"/>
    <property type="molecule type" value="Genomic_DNA"/>
</dbReference>
<keyword evidence="1" id="KW-1133">Transmembrane helix</keyword>
<comment type="caution">
    <text evidence="2">The sequence shown here is derived from an EMBL/GenBank/DDBJ whole genome shotgun (WGS) entry which is preliminary data.</text>
</comment>
<dbReference type="RefSeq" id="WP_203167642.1">
    <property type="nucleotide sequence ID" value="NZ_JAEVLS010000002.1"/>
</dbReference>
<keyword evidence="1" id="KW-0472">Membrane</keyword>
<sequence>MITEPDASGGLGSYSRDLWGVLTGALGAVAAPALGRLLDVNTVATVGTDGVVRYAATPTPEPSVADRARGLLDSPVVLIGVAVVVGGLLVLAVRK</sequence>
<keyword evidence="3" id="KW-1185">Reference proteome</keyword>
<organism evidence="2 3">
    <name type="scientific">Steroidobacter gossypii</name>
    <dbReference type="NCBI Taxonomy" id="2805490"/>
    <lineage>
        <taxon>Bacteria</taxon>
        <taxon>Pseudomonadati</taxon>
        <taxon>Pseudomonadota</taxon>
        <taxon>Gammaproteobacteria</taxon>
        <taxon>Steroidobacterales</taxon>
        <taxon>Steroidobacteraceae</taxon>
        <taxon>Steroidobacter</taxon>
    </lineage>
</organism>
<dbReference type="Proteomes" id="UP000661077">
    <property type="component" value="Unassembled WGS sequence"/>
</dbReference>
<feature type="transmembrane region" description="Helical" evidence="1">
    <location>
        <begin position="76"/>
        <end position="93"/>
    </location>
</feature>
<name>A0ABS1WX97_9GAMM</name>
<gene>
    <name evidence="2" type="ORF">JM946_12645</name>
</gene>
<reference evidence="2 3" key="1">
    <citation type="journal article" date="2021" name="Int. J. Syst. Evol. Microbiol.">
        <title>Steroidobacter gossypii sp. nov., isolated from soil of cotton cropping field.</title>
        <authorList>
            <person name="Huang R."/>
            <person name="Yang S."/>
            <person name="Zhen C."/>
            <person name="Liu W."/>
        </authorList>
    </citation>
    <scope>NUCLEOTIDE SEQUENCE [LARGE SCALE GENOMIC DNA]</scope>
    <source>
        <strain evidence="2 3">S1-65</strain>
    </source>
</reference>
<evidence type="ECO:0000313" key="2">
    <source>
        <dbReference type="EMBL" id="MBM0105607.1"/>
    </source>
</evidence>
<accession>A0ABS1WX97</accession>
<proteinExistence type="predicted"/>
<evidence type="ECO:0000256" key="1">
    <source>
        <dbReference type="SAM" id="Phobius"/>
    </source>
</evidence>